<dbReference type="SUPFAM" id="SSF50978">
    <property type="entry name" value="WD40 repeat-like"/>
    <property type="match status" value="1"/>
</dbReference>
<organism evidence="8 9">
    <name type="scientific">Glossina fuscipes</name>
    <dbReference type="NCBI Taxonomy" id="7396"/>
    <lineage>
        <taxon>Eukaryota</taxon>
        <taxon>Metazoa</taxon>
        <taxon>Ecdysozoa</taxon>
        <taxon>Arthropoda</taxon>
        <taxon>Hexapoda</taxon>
        <taxon>Insecta</taxon>
        <taxon>Pterygota</taxon>
        <taxon>Neoptera</taxon>
        <taxon>Endopterygota</taxon>
        <taxon>Diptera</taxon>
        <taxon>Brachycera</taxon>
        <taxon>Muscomorpha</taxon>
        <taxon>Hippoboscoidea</taxon>
        <taxon>Glossinidae</taxon>
        <taxon>Glossina</taxon>
    </lineage>
</organism>
<keyword evidence="8" id="KW-1185">Reference proteome</keyword>
<dbReference type="RefSeq" id="XP_037900742.1">
    <property type="nucleotide sequence ID" value="XM_038044814.1"/>
</dbReference>
<dbReference type="InterPro" id="IPR036322">
    <property type="entry name" value="WD40_repeat_dom_sf"/>
</dbReference>
<dbReference type="Pfam" id="PF00400">
    <property type="entry name" value="WD40"/>
    <property type="match status" value="1"/>
</dbReference>
<dbReference type="GO" id="GO:0017183">
    <property type="term" value="P:protein histidyl modification to diphthamide"/>
    <property type="evidence" value="ECO:0007669"/>
    <property type="project" value="TreeGrafter"/>
</dbReference>
<keyword evidence="9" id="KW-0489">Methyltransferase</keyword>
<dbReference type="InterPro" id="IPR001680">
    <property type="entry name" value="WD40_rpt"/>
</dbReference>
<dbReference type="GO" id="GO:0005737">
    <property type="term" value="C:cytoplasm"/>
    <property type="evidence" value="ECO:0007669"/>
    <property type="project" value="TreeGrafter"/>
</dbReference>
<reference evidence="9" key="1">
    <citation type="submission" date="2025-08" db="UniProtKB">
        <authorList>
            <consortium name="RefSeq"/>
        </authorList>
    </citation>
    <scope>IDENTIFICATION</scope>
    <source>
        <tissue evidence="9">Whole body pupa</tissue>
    </source>
</reference>
<evidence type="ECO:0000256" key="4">
    <source>
        <dbReference type="ARBA" id="ARBA00022801"/>
    </source>
</evidence>
<dbReference type="KEGG" id="gfs:119645029"/>
<accession>A0A9C5ZP62</accession>
<dbReference type="AlphaFoldDB" id="A0A9C5ZP62"/>
<dbReference type="EC" id="3.1.1.97" evidence="6"/>
<evidence type="ECO:0000256" key="5">
    <source>
        <dbReference type="ARBA" id="ARBA00038092"/>
    </source>
</evidence>
<evidence type="ECO:0000256" key="7">
    <source>
        <dbReference type="ARBA" id="ARBA00047551"/>
    </source>
</evidence>
<name>A0A9C5ZP62_9MUSC</name>
<comment type="catalytic activity">
    <reaction evidence="7">
        <text>diphthine methyl ester-[translation elongation factor 2] + H2O = diphthine-[translation elongation factor 2] + methanol + H(+)</text>
        <dbReference type="Rhea" id="RHEA:42656"/>
        <dbReference type="Rhea" id="RHEA-COMP:10172"/>
        <dbReference type="Rhea" id="RHEA-COMP:10173"/>
        <dbReference type="ChEBI" id="CHEBI:15377"/>
        <dbReference type="ChEBI" id="CHEBI:15378"/>
        <dbReference type="ChEBI" id="CHEBI:17790"/>
        <dbReference type="ChEBI" id="CHEBI:79005"/>
        <dbReference type="ChEBI" id="CHEBI:82696"/>
        <dbReference type="EC" id="3.1.1.97"/>
    </reaction>
</comment>
<evidence type="ECO:0000256" key="1">
    <source>
        <dbReference type="ARBA" id="ARBA00005156"/>
    </source>
</evidence>
<evidence type="ECO:0000256" key="6">
    <source>
        <dbReference type="ARBA" id="ARBA00039131"/>
    </source>
</evidence>
<evidence type="ECO:0000313" key="8">
    <source>
        <dbReference type="Proteomes" id="UP000092443"/>
    </source>
</evidence>
<evidence type="ECO:0000256" key="3">
    <source>
        <dbReference type="ARBA" id="ARBA00022737"/>
    </source>
</evidence>
<dbReference type="SMART" id="SM00320">
    <property type="entry name" value="WD40"/>
    <property type="match status" value="3"/>
</dbReference>
<keyword evidence="2" id="KW-0853">WD repeat</keyword>
<comment type="similarity">
    <text evidence="5">Belongs to the DPH7 family.</text>
</comment>
<comment type="pathway">
    <text evidence="1">Protein modification; peptidyl-diphthamide biosynthesis.</text>
</comment>
<dbReference type="GO" id="GO:0061685">
    <property type="term" value="F:diphthine methylesterase activity"/>
    <property type="evidence" value="ECO:0007669"/>
    <property type="project" value="UniProtKB-EC"/>
</dbReference>
<dbReference type="PANTHER" id="PTHR46042:SF1">
    <property type="entry name" value="DIPHTHINE METHYLTRANSFERASE"/>
    <property type="match status" value="1"/>
</dbReference>
<dbReference type="GO" id="GO:0032259">
    <property type="term" value="P:methylation"/>
    <property type="evidence" value="ECO:0007669"/>
    <property type="project" value="UniProtKB-KW"/>
</dbReference>
<keyword evidence="4" id="KW-0378">Hydrolase</keyword>
<dbReference type="InterPro" id="IPR015943">
    <property type="entry name" value="WD40/YVTN_repeat-like_dom_sf"/>
</dbReference>
<protein>
    <recommendedName>
        <fullName evidence="6">methylated diphthine methylhydrolase</fullName>
        <ecNumber evidence="6">3.1.1.97</ecNumber>
    </recommendedName>
</protein>
<dbReference type="GeneID" id="119645029"/>
<dbReference type="PANTHER" id="PTHR46042">
    <property type="entry name" value="DIPHTHINE METHYLTRANSFERASE"/>
    <property type="match status" value="1"/>
</dbReference>
<dbReference type="Gene3D" id="2.130.10.10">
    <property type="entry name" value="YVTN repeat-like/Quinoprotein amine dehydrogenase"/>
    <property type="match status" value="1"/>
</dbReference>
<keyword evidence="9" id="KW-0808">Transferase</keyword>
<gene>
    <name evidence="9" type="primary">LOC119645029</name>
</gene>
<evidence type="ECO:0000256" key="2">
    <source>
        <dbReference type="ARBA" id="ARBA00022574"/>
    </source>
</evidence>
<evidence type="ECO:0000313" key="9">
    <source>
        <dbReference type="RefSeq" id="XP_037900742.1"/>
    </source>
</evidence>
<dbReference type="InterPro" id="IPR052415">
    <property type="entry name" value="Diphthine_MTase"/>
</dbReference>
<proteinExistence type="inferred from homology"/>
<dbReference type="Proteomes" id="UP000092443">
    <property type="component" value="Unplaced"/>
</dbReference>
<keyword evidence="3" id="KW-0677">Repeat</keyword>
<dbReference type="GO" id="GO:0008168">
    <property type="term" value="F:methyltransferase activity"/>
    <property type="evidence" value="ECO:0007669"/>
    <property type="project" value="UniProtKB-KW"/>
</dbReference>
<sequence>MRIVNKLFYLYLQKMLEIEALHTIDTEYSADSIEWCSHPSYNNYFVCGTYQLEGNNAQSTSPPCRRKGRIYLYQFDKDALVVNELHRLETAAILDMKWLPELQNASVHQPILATANALGQIEIFQIIETNLKKISSLELNPTYHNLLALSIDWDTRMSLQTNDDTKNLLASDSRGDISLIRFTYRGDLQKICTWSAHNFEAWICAFDKWNENHVYTGGDDTFLHIYDIRTQSRVLLNKSHMAGVTCLLSHPNTEHLLLTGSYDEHLRAFDTRAMKQPLSEINLKGGIWRLKCDPLKRNLILTACMYHNFSIAQVAEPRSPIVVGEFNEHNSICYGADWCLNARPDDKQLFMATCSFYDHKLCIARVNEKQN</sequence>